<accession>A0A3B3T459</accession>
<dbReference type="STRING" id="1676925.ENSPKIP00000037243"/>
<feature type="compositionally biased region" description="Basic and acidic residues" evidence="1">
    <location>
        <begin position="198"/>
        <end position="211"/>
    </location>
</feature>
<dbReference type="GO" id="GO:0008625">
    <property type="term" value="P:extrinsic apoptotic signaling pathway via death domain receptors"/>
    <property type="evidence" value="ECO:0007669"/>
    <property type="project" value="TreeGrafter"/>
</dbReference>
<dbReference type="SUPFAM" id="SSF81901">
    <property type="entry name" value="HCP-like"/>
    <property type="match status" value="1"/>
</dbReference>
<dbReference type="Pfam" id="PF08238">
    <property type="entry name" value="Sel1"/>
    <property type="match status" value="4"/>
</dbReference>
<dbReference type="Ensembl" id="ENSPKIT00000018205.1">
    <property type="protein sequence ID" value="ENSPKIP00000037243.1"/>
    <property type="gene ID" value="ENSPKIG00000015505.1"/>
</dbReference>
<protein>
    <recommendedName>
        <fullName evidence="4">Death ligand signal enhancer</fullName>
    </recommendedName>
</protein>
<dbReference type="AlphaFoldDB" id="A0A3B3T459"/>
<dbReference type="PANTHER" id="PTHR45011">
    <property type="entry name" value="DAP3-BINDING CELL DEATH ENHANCER 1"/>
    <property type="match status" value="1"/>
</dbReference>
<organism evidence="2 3">
    <name type="scientific">Paramormyrops kingsleyae</name>
    <dbReference type="NCBI Taxonomy" id="1676925"/>
    <lineage>
        <taxon>Eukaryota</taxon>
        <taxon>Metazoa</taxon>
        <taxon>Chordata</taxon>
        <taxon>Craniata</taxon>
        <taxon>Vertebrata</taxon>
        <taxon>Euteleostomi</taxon>
        <taxon>Actinopterygii</taxon>
        <taxon>Neopterygii</taxon>
        <taxon>Teleostei</taxon>
        <taxon>Osteoglossocephala</taxon>
        <taxon>Osteoglossomorpha</taxon>
        <taxon>Osteoglossiformes</taxon>
        <taxon>Mormyridae</taxon>
        <taxon>Paramormyrops</taxon>
    </lineage>
</organism>
<dbReference type="GO" id="GO:0005739">
    <property type="term" value="C:mitochondrion"/>
    <property type="evidence" value="ECO:0007669"/>
    <property type="project" value="TreeGrafter"/>
</dbReference>
<name>A0A3B3T459_9TELE</name>
<evidence type="ECO:0000313" key="3">
    <source>
        <dbReference type="Proteomes" id="UP000261540"/>
    </source>
</evidence>
<feature type="compositionally biased region" description="Low complexity" evidence="1">
    <location>
        <begin position="177"/>
        <end position="197"/>
    </location>
</feature>
<feature type="region of interest" description="Disordered" evidence="1">
    <location>
        <begin position="36"/>
        <end position="63"/>
    </location>
</feature>
<evidence type="ECO:0000313" key="2">
    <source>
        <dbReference type="Ensembl" id="ENSPKIP00000037243.1"/>
    </source>
</evidence>
<evidence type="ECO:0000256" key="1">
    <source>
        <dbReference type="SAM" id="MobiDB-lite"/>
    </source>
</evidence>
<dbReference type="Proteomes" id="UP000261540">
    <property type="component" value="Unplaced"/>
</dbReference>
<sequence length="523" mass="56598">MWRLHGFVGRVLGRYHGNTPLRLSQGHHVEDEVLSTSTALSTGLHPSDSGSQKEENGRKKQKKKTFKFCSSGLPRYTALDAMGWGTAAVLLMQICRKIHSQFAVNEASPGSGVGTYREAGSLKKCGYRVLLEILSRRDVLPRGVSVNCLRSSLEDKGSGTGASHTPPMPENSTFYDSVGASQSSDSQSDESLSSVESAHQETATENHLHEGQKEYPALDEELAGAADNLRHVAESSVPVILNIIGIESAIKGDSQAAFLCFLAATKHGYSKAQFNTGVCYEKGQGVSRNLEMAVEFYRQAAAGGHSQAQYRYAMHLLHSRGQQQHTENTLVAIDLLEKAAVSGVRKVRAQAYLGVLFTQEPTQDWQKAVHYLRMAAEHGDAVSQLYLGHCYREGLGVGRSLSTTLQMYRRAAEGGNPEARRILSAWRAGFVGVPENVFLRSTRSAPCFASADQLHFLLSAGFFSAAQDNPESGCSSRTLPHSCSMGSIHTWPLLSPLPELPQESGSSLVSTNTAPCGWTIGVG</sequence>
<dbReference type="SMART" id="SM00671">
    <property type="entry name" value="SEL1"/>
    <property type="match status" value="4"/>
</dbReference>
<evidence type="ECO:0008006" key="4">
    <source>
        <dbReference type="Google" id="ProtNLM"/>
    </source>
</evidence>
<dbReference type="InterPro" id="IPR011990">
    <property type="entry name" value="TPR-like_helical_dom_sf"/>
</dbReference>
<reference evidence="2" key="2">
    <citation type="submission" date="2025-09" db="UniProtKB">
        <authorList>
            <consortium name="Ensembl"/>
        </authorList>
    </citation>
    <scope>IDENTIFICATION</scope>
</reference>
<dbReference type="PANTHER" id="PTHR45011:SF1">
    <property type="entry name" value="DAP3-BINDING CELL DEATH ENHANCER 1"/>
    <property type="match status" value="1"/>
</dbReference>
<keyword evidence="3" id="KW-1185">Reference proteome</keyword>
<dbReference type="GeneTree" id="ENSGT00390000002137"/>
<reference evidence="2" key="1">
    <citation type="submission" date="2025-08" db="UniProtKB">
        <authorList>
            <consortium name="Ensembl"/>
        </authorList>
    </citation>
    <scope>IDENTIFICATION</scope>
</reference>
<feature type="region of interest" description="Disordered" evidence="1">
    <location>
        <begin position="154"/>
        <end position="211"/>
    </location>
</feature>
<dbReference type="InterPro" id="IPR006597">
    <property type="entry name" value="Sel1-like"/>
</dbReference>
<dbReference type="InterPro" id="IPR052748">
    <property type="entry name" value="ISR_Activator"/>
</dbReference>
<dbReference type="Gene3D" id="1.25.40.10">
    <property type="entry name" value="Tetratricopeptide repeat domain"/>
    <property type="match status" value="1"/>
</dbReference>
<proteinExistence type="predicted"/>